<reference evidence="1" key="1">
    <citation type="submission" date="2023-07" db="EMBL/GenBank/DDBJ databases">
        <title>Gilvimarinus algae sp. nov., isolated from the surface of Kelp.</title>
        <authorList>
            <person name="Sun Y.Y."/>
            <person name="Gong Y."/>
            <person name="Du Z.J."/>
        </authorList>
    </citation>
    <scope>NUCLEOTIDE SEQUENCE</scope>
    <source>
        <strain evidence="1">SDUM040014</strain>
    </source>
</reference>
<accession>A0ABT8TAJ3</accession>
<dbReference type="InterPro" id="IPR036249">
    <property type="entry name" value="Thioredoxin-like_sf"/>
</dbReference>
<gene>
    <name evidence="1" type="ORF">QWI16_03085</name>
</gene>
<organism evidence="1 2">
    <name type="scientific">Gilvimarinus algae</name>
    <dbReference type="NCBI Taxonomy" id="3058037"/>
    <lineage>
        <taxon>Bacteria</taxon>
        <taxon>Pseudomonadati</taxon>
        <taxon>Pseudomonadota</taxon>
        <taxon>Gammaproteobacteria</taxon>
        <taxon>Cellvibrionales</taxon>
        <taxon>Cellvibrionaceae</taxon>
        <taxon>Gilvimarinus</taxon>
    </lineage>
</organism>
<dbReference type="EMBL" id="JAULRT010000032">
    <property type="protein sequence ID" value="MDO3381140.1"/>
    <property type="molecule type" value="Genomic_DNA"/>
</dbReference>
<dbReference type="Proteomes" id="UP001168380">
    <property type="component" value="Unassembled WGS sequence"/>
</dbReference>
<name>A0ABT8TAJ3_9GAMM</name>
<dbReference type="Pfam" id="PF05988">
    <property type="entry name" value="DUF899"/>
    <property type="match status" value="1"/>
</dbReference>
<protein>
    <submittedName>
        <fullName evidence="1">DUF899 domain-containing protein</fullName>
    </submittedName>
</protein>
<dbReference type="RefSeq" id="WP_302711265.1">
    <property type="nucleotide sequence ID" value="NZ_JAULRT010000032.1"/>
</dbReference>
<dbReference type="Gene3D" id="3.40.30.10">
    <property type="entry name" value="Glutaredoxin"/>
    <property type="match status" value="1"/>
</dbReference>
<evidence type="ECO:0000313" key="2">
    <source>
        <dbReference type="Proteomes" id="UP001168380"/>
    </source>
</evidence>
<dbReference type="SUPFAM" id="SSF52833">
    <property type="entry name" value="Thioredoxin-like"/>
    <property type="match status" value="1"/>
</dbReference>
<keyword evidence="2" id="KW-1185">Reference proteome</keyword>
<proteinExistence type="predicted"/>
<evidence type="ECO:0000313" key="1">
    <source>
        <dbReference type="EMBL" id="MDO3381140.1"/>
    </source>
</evidence>
<sequence length="218" mass="25436">MKNSVSEKEWQAAMEAFREKEKAFTRQRDALNAERRRLPVTPITKDYRFSGPQGEVGLVDLFADKKQLIVYHFMFARSPCNGCAMMVDNMGHPAHIRARDTSLVLISLAPLEKLEAFKQRMGWTLPWYSSADSDFNRDFGATRDNGEMFGLSVFIREGEDIYRSYFTSLRGVEYLGSNFSFLDLTPMGRQELWEDSPDTVPQTPPYQWWRFHDEYEEQ</sequence>
<comment type="caution">
    <text evidence="1">The sequence shown here is derived from an EMBL/GenBank/DDBJ whole genome shotgun (WGS) entry which is preliminary data.</text>
</comment>
<dbReference type="InterPro" id="IPR010296">
    <property type="entry name" value="DUF899_thioredox"/>
</dbReference>